<gene>
    <name evidence="1" type="ORF">PGTG_01238</name>
</gene>
<dbReference type="AlphaFoldDB" id="E3JV32"/>
<name>E3JV32_PUCGT</name>
<evidence type="ECO:0000313" key="2">
    <source>
        <dbReference type="Proteomes" id="UP000008783"/>
    </source>
</evidence>
<evidence type="ECO:0000313" key="1">
    <source>
        <dbReference type="EMBL" id="EFP75907.1"/>
    </source>
</evidence>
<evidence type="ECO:0008006" key="3">
    <source>
        <dbReference type="Google" id="ProtNLM"/>
    </source>
</evidence>
<dbReference type="HOGENOM" id="CLU_056788_1_3_1"/>
<dbReference type="GeneID" id="10532984"/>
<dbReference type="KEGG" id="pgr:PGTG_01238"/>
<keyword evidence="2" id="KW-1185">Reference proteome</keyword>
<accession>E3JV32</accession>
<sequence length="389" mass="44071">MDTLALRPSITFPPLLPDASSPLRFDPNRPSIPTQSFDLRISAPASNMPYQLISPGIKIAVVRMVAQGYTQKFICETLGEKISKQSFARWVQLYRNTQRVIRDTAEYEKKGPGLLLTTDDQSFMIELLRMEPGLFLDEIRERLYDETDTLLIMTTLHRNLVEHLEITLKKANTVNIKKSLVAKYAYMEKILSVPAEFLVFSDKSCICSRDLLRAFSRSSKGKPANRTLIQQNTKRFTLLPAISVDGIVALTVTEENVFGTNFAHFLKYILLSCPFLSCFGTRSLWLIMHKSMVAIEWLDYVATRVFNWFICQPIVQSSAQSSCFFLKSSQISNDLKHWSGPQTPSGQSNQLPIELALLCFVRSCSIMLATHALTDNPAGPDMSEYHFCE</sequence>
<dbReference type="SUPFAM" id="SSF46689">
    <property type="entry name" value="Homeodomain-like"/>
    <property type="match status" value="1"/>
</dbReference>
<organism evidence="1 2">
    <name type="scientific">Puccinia graminis f. sp. tritici (strain CRL 75-36-700-3 / race SCCL)</name>
    <name type="common">Black stem rust fungus</name>
    <dbReference type="NCBI Taxonomy" id="418459"/>
    <lineage>
        <taxon>Eukaryota</taxon>
        <taxon>Fungi</taxon>
        <taxon>Dikarya</taxon>
        <taxon>Basidiomycota</taxon>
        <taxon>Pucciniomycotina</taxon>
        <taxon>Pucciniomycetes</taxon>
        <taxon>Pucciniales</taxon>
        <taxon>Pucciniaceae</taxon>
        <taxon>Puccinia</taxon>
    </lineage>
</organism>
<proteinExistence type="predicted"/>
<dbReference type="RefSeq" id="XP_003320326.1">
    <property type="nucleotide sequence ID" value="XM_003320278.1"/>
</dbReference>
<dbReference type="InterPro" id="IPR009057">
    <property type="entry name" value="Homeodomain-like_sf"/>
</dbReference>
<dbReference type="InParanoid" id="E3JV32"/>
<protein>
    <recommendedName>
        <fullName evidence="3">Homeodomain-like DNA binding domain-containing transcription factor</fullName>
    </recommendedName>
</protein>
<dbReference type="VEuPathDB" id="FungiDB:PGTG_01238"/>
<dbReference type="Proteomes" id="UP000008783">
    <property type="component" value="Unassembled WGS sequence"/>
</dbReference>
<dbReference type="PANTHER" id="PTHR46564:SF1">
    <property type="entry name" value="TRANSPOSASE"/>
    <property type="match status" value="1"/>
</dbReference>
<reference evidence="2" key="2">
    <citation type="journal article" date="2011" name="Proc. Natl. Acad. Sci. U.S.A.">
        <title>Obligate biotrophy features unraveled by the genomic analysis of rust fungi.</title>
        <authorList>
            <person name="Duplessis S."/>
            <person name="Cuomo C.A."/>
            <person name="Lin Y.-C."/>
            <person name="Aerts A."/>
            <person name="Tisserant E."/>
            <person name="Veneault-Fourrey C."/>
            <person name="Joly D.L."/>
            <person name="Hacquard S."/>
            <person name="Amselem J."/>
            <person name="Cantarel B.L."/>
            <person name="Chiu R."/>
            <person name="Coutinho P.M."/>
            <person name="Feau N."/>
            <person name="Field M."/>
            <person name="Frey P."/>
            <person name="Gelhaye E."/>
            <person name="Goldberg J."/>
            <person name="Grabherr M.G."/>
            <person name="Kodira C.D."/>
            <person name="Kohler A."/>
            <person name="Kuees U."/>
            <person name="Lindquist E.A."/>
            <person name="Lucas S.M."/>
            <person name="Mago R."/>
            <person name="Mauceli E."/>
            <person name="Morin E."/>
            <person name="Murat C."/>
            <person name="Pangilinan J.L."/>
            <person name="Park R."/>
            <person name="Pearson M."/>
            <person name="Quesneville H."/>
            <person name="Rouhier N."/>
            <person name="Sakthikumar S."/>
            <person name="Salamov A.A."/>
            <person name="Schmutz J."/>
            <person name="Selles B."/>
            <person name="Shapiro H."/>
            <person name="Tanguay P."/>
            <person name="Tuskan G.A."/>
            <person name="Henrissat B."/>
            <person name="Van de Peer Y."/>
            <person name="Rouze P."/>
            <person name="Ellis J.G."/>
            <person name="Dodds P.N."/>
            <person name="Schein J.E."/>
            <person name="Zhong S."/>
            <person name="Hamelin R.C."/>
            <person name="Grigoriev I.V."/>
            <person name="Szabo L.J."/>
            <person name="Martin F."/>
        </authorList>
    </citation>
    <scope>NUCLEOTIDE SEQUENCE [LARGE SCALE GENOMIC DNA]</scope>
    <source>
        <strain evidence="2">CRL 75-36-700-3 / race SCCL</strain>
    </source>
</reference>
<reference key="1">
    <citation type="submission" date="2007-01" db="EMBL/GenBank/DDBJ databases">
        <title>The Genome Sequence of Puccinia graminis f. sp. tritici Strain CRL 75-36-700-3.</title>
        <authorList>
            <consortium name="The Broad Institute Genome Sequencing Platform"/>
            <person name="Birren B."/>
            <person name="Lander E."/>
            <person name="Galagan J."/>
            <person name="Nusbaum C."/>
            <person name="Devon K."/>
            <person name="Cuomo C."/>
            <person name="Jaffe D."/>
            <person name="Butler J."/>
            <person name="Alvarez P."/>
            <person name="Gnerre S."/>
            <person name="Grabherr M."/>
            <person name="Mauceli E."/>
            <person name="Brockman W."/>
            <person name="Young S."/>
            <person name="LaButti K."/>
            <person name="Sykes S."/>
            <person name="DeCaprio D."/>
            <person name="Crawford M."/>
            <person name="Koehrsen M."/>
            <person name="Engels R."/>
            <person name="Montgomery P."/>
            <person name="Pearson M."/>
            <person name="Howarth C."/>
            <person name="Larson L."/>
            <person name="White J."/>
            <person name="Zeng Q."/>
            <person name="Kodira C."/>
            <person name="Yandava C."/>
            <person name="Alvarado L."/>
            <person name="O'Leary S."/>
            <person name="Szabo L."/>
            <person name="Dean R."/>
            <person name="Schein J."/>
        </authorList>
    </citation>
    <scope>NUCLEOTIDE SEQUENCE</scope>
    <source>
        <strain>CRL 75-36-700-3</strain>
    </source>
</reference>
<dbReference type="OrthoDB" id="2442555at2759"/>
<dbReference type="EMBL" id="DS178264">
    <property type="protein sequence ID" value="EFP75907.1"/>
    <property type="molecule type" value="Genomic_DNA"/>
</dbReference>
<dbReference type="PANTHER" id="PTHR46564">
    <property type="entry name" value="TRANSPOSASE"/>
    <property type="match status" value="1"/>
</dbReference>